<feature type="domain" description="CBS" evidence="3">
    <location>
        <begin position="131"/>
        <end position="190"/>
    </location>
</feature>
<protein>
    <recommendedName>
        <fullName evidence="3">CBS domain-containing protein</fullName>
    </recommendedName>
</protein>
<dbReference type="SMART" id="SM00116">
    <property type="entry name" value="CBS"/>
    <property type="match status" value="2"/>
</dbReference>
<name>A0A061R585_9CHLO</name>
<sequence>MAVLMRCSACRAQVQGALLVGVDYKSVSFCKSWKALLGFVAPDFQRASLPSLSDRRFRLVSKIQSGVEHPTWSENPKQSSSKDSNSAAEDLEALCGSLYDIVHVDDAELHPCGGGSDVVPDELWKVSKTCLVSEVMTTDAGACGPDDIIKDVVDRLSSRSGIPVVTEDGTVVGMITRKDVMKLKKKHESLKRLFVKERMASPAVTVASSTTAEDCARTMLQTSTHRVPVVDEEGKFVGVVSRSHLFTQLTGEKNESDTFKQFAGDEDLMGSNYWKDLHSLDTVDLDDEPVTPRGSG</sequence>
<dbReference type="InterPro" id="IPR000644">
    <property type="entry name" value="CBS_dom"/>
</dbReference>
<reference evidence="4" key="1">
    <citation type="submission" date="2014-05" db="EMBL/GenBank/DDBJ databases">
        <title>The transcriptome of the halophilic microalga Tetraselmis sp. GSL018 isolated from the Great Salt Lake, Utah.</title>
        <authorList>
            <person name="Jinkerson R.E."/>
            <person name="D'Adamo S."/>
            <person name="Posewitz M.C."/>
        </authorList>
    </citation>
    <scope>NUCLEOTIDE SEQUENCE</scope>
    <source>
        <strain evidence="4">GSL018</strain>
    </source>
</reference>
<gene>
    <name evidence="4" type="ORF">TSPGSL018_15076</name>
</gene>
<proteinExistence type="predicted"/>
<dbReference type="InterPro" id="IPR046342">
    <property type="entry name" value="CBS_dom_sf"/>
</dbReference>
<accession>A0A061R585</accession>
<dbReference type="Pfam" id="PF00571">
    <property type="entry name" value="CBS"/>
    <property type="match status" value="2"/>
</dbReference>
<dbReference type="PANTHER" id="PTHR43080">
    <property type="entry name" value="CBS DOMAIN-CONTAINING PROTEIN CBSX3, MITOCHONDRIAL"/>
    <property type="match status" value="1"/>
</dbReference>
<evidence type="ECO:0000256" key="1">
    <source>
        <dbReference type="ARBA" id="ARBA00023122"/>
    </source>
</evidence>
<feature type="domain" description="CBS" evidence="3">
    <location>
        <begin position="199"/>
        <end position="256"/>
    </location>
</feature>
<organism evidence="4">
    <name type="scientific">Tetraselmis sp. GSL018</name>
    <dbReference type="NCBI Taxonomy" id="582737"/>
    <lineage>
        <taxon>Eukaryota</taxon>
        <taxon>Viridiplantae</taxon>
        <taxon>Chlorophyta</taxon>
        <taxon>core chlorophytes</taxon>
        <taxon>Chlorodendrophyceae</taxon>
        <taxon>Chlorodendrales</taxon>
        <taxon>Chlorodendraceae</taxon>
        <taxon>Tetraselmis</taxon>
    </lineage>
</organism>
<evidence type="ECO:0000256" key="2">
    <source>
        <dbReference type="PROSITE-ProRule" id="PRU00703"/>
    </source>
</evidence>
<dbReference type="EMBL" id="GBEZ01020843">
    <property type="protein sequence ID" value="JAC65860.1"/>
    <property type="molecule type" value="Transcribed_RNA"/>
</dbReference>
<keyword evidence="1 2" id="KW-0129">CBS domain</keyword>
<dbReference type="CDD" id="cd02205">
    <property type="entry name" value="CBS_pair_SF"/>
    <property type="match status" value="1"/>
</dbReference>
<dbReference type="PANTHER" id="PTHR43080:SF29">
    <property type="entry name" value="OS02G0818000 PROTEIN"/>
    <property type="match status" value="1"/>
</dbReference>
<dbReference type="SUPFAM" id="SSF54631">
    <property type="entry name" value="CBS-domain pair"/>
    <property type="match status" value="1"/>
</dbReference>
<evidence type="ECO:0000313" key="4">
    <source>
        <dbReference type="EMBL" id="JAC65860.1"/>
    </source>
</evidence>
<evidence type="ECO:0000259" key="3">
    <source>
        <dbReference type="PROSITE" id="PS51371"/>
    </source>
</evidence>
<dbReference type="InterPro" id="IPR051257">
    <property type="entry name" value="Diverse_CBS-Domain"/>
</dbReference>
<dbReference type="AlphaFoldDB" id="A0A061R585"/>
<dbReference type="Gene3D" id="3.10.580.10">
    <property type="entry name" value="CBS-domain"/>
    <property type="match status" value="1"/>
</dbReference>
<dbReference type="PROSITE" id="PS51371">
    <property type="entry name" value="CBS"/>
    <property type="match status" value="2"/>
</dbReference>